<dbReference type="PANTHER" id="PTHR11227">
    <property type="entry name" value="WD-REPEAT PROTEIN INTERACTING WITH PHOSPHOINOSIDES WIPI -RELATED"/>
    <property type="match status" value="1"/>
</dbReference>
<dbReference type="InterPro" id="IPR036322">
    <property type="entry name" value="WD40_repeat_dom_sf"/>
</dbReference>
<reference evidence="5" key="1">
    <citation type="journal article" date="2020" name="Stud. Mycol.">
        <title>101 Dothideomycetes genomes: a test case for predicting lifestyles and emergence of pathogens.</title>
        <authorList>
            <person name="Haridas S."/>
            <person name="Albert R."/>
            <person name="Binder M."/>
            <person name="Bloem J."/>
            <person name="Labutti K."/>
            <person name="Salamov A."/>
            <person name="Andreopoulos B."/>
            <person name="Baker S."/>
            <person name="Barry K."/>
            <person name="Bills G."/>
            <person name="Bluhm B."/>
            <person name="Cannon C."/>
            <person name="Castanera R."/>
            <person name="Culley D."/>
            <person name="Daum C."/>
            <person name="Ezra D."/>
            <person name="Gonzalez J."/>
            <person name="Henrissat B."/>
            <person name="Kuo A."/>
            <person name="Liang C."/>
            <person name="Lipzen A."/>
            <person name="Lutzoni F."/>
            <person name="Magnuson J."/>
            <person name="Mondo S."/>
            <person name="Nolan M."/>
            <person name="Ohm R."/>
            <person name="Pangilinan J."/>
            <person name="Park H.-J."/>
            <person name="Ramirez L."/>
            <person name="Alfaro M."/>
            <person name="Sun H."/>
            <person name="Tritt A."/>
            <person name="Yoshinaga Y."/>
            <person name="Zwiers L.-H."/>
            <person name="Turgeon B."/>
            <person name="Goodwin S."/>
            <person name="Spatafora J."/>
            <person name="Crous P."/>
            <person name="Grigoriev I."/>
        </authorList>
    </citation>
    <scope>NUCLEOTIDE SEQUENCE</scope>
    <source>
        <strain evidence="5">CBS 121410</strain>
    </source>
</reference>
<keyword evidence="6" id="KW-1185">Reference proteome</keyword>
<dbReference type="Pfam" id="PF21032">
    <property type="entry name" value="PROPPIN"/>
    <property type="match status" value="1"/>
</dbReference>
<dbReference type="SUPFAM" id="SSF50978">
    <property type="entry name" value="WD40 repeat-like"/>
    <property type="match status" value="1"/>
</dbReference>
<sequence>MNTRATIDDSHPSPARAVAFNQDCSCFAVALENGFRVFKSAEGTSERLRNLGCVLLCAEMLNRTPYLALVAKSTPSSYEPGKVSIWNEGKQTPIVELDHDHAVQRVRMTKTHIAVVLVNTVHLYNFTAPPQKIREVETTSNPFGLCSLGPETLVLPGRKPGQVQVINLASKTGTISIIPAHTNALRAVSLSRDGSIIATASEQGTLVRLWGTSSCAKLGEYRRGVDPATIFCIAISPHNAFLAVTSDKGTLHIFDLPLHAAPAGDHGTGSSSNEFADATIEAANGAAEAQPSKWGFLSRIPLMPRVFSDTYASATVPFQIGDEPDMWAANTRRSTDGQSSQAGGLNWNTPIPGIAGGRPSKGVIGWLDDTVLVVVNAGQDARWERFRVGVAGDGRRVISRDGWKRLLDPA</sequence>
<dbReference type="EMBL" id="ML978736">
    <property type="protein sequence ID" value="KAF2084901.1"/>
    <property type="molecule type" value="Genomic_DNA"/>
</dbReference>
<dbReference type="AlphaFoldDB" id="A0A9P4LWA9"/>
<dbReference type="Gene3D" id="2.130.10.10">
    <property type="entry name" value="YVTN repeat-like/Quinoprotein amine dehydrogenase"/>
    <property type="match status" value="1"/>
</dbReference>
<dbReference type="InterPro" id="IPR048720">
    <property type="entry name" value="PROPPIN"/>
</dbReference>
<evidence type="ECO:0000256" key="3">
    <source>
        <dbReference type="ARBA" id="ARBA00022737"/>
    </source>
</evidence>
<protein>
    <submittedName>
        <fullName evidence="5">WD40 repeat-like protein</fullName>
    </submittedName>
</protein>
<comment type="subcellular location">
    <subcellularLocation>
        <location evidence="1">Vacuole membrane</location>
        <topology evidence="1">Peripheral membrane protein</topology>
    </subcellularLocation>
</comment>
<evidence type="ECO:0000313" key="6">
    <source>
        <dbReference type="Proteomes" id="UP000799776"/>
    </source>
</evidence>
<dbReference type="GO" id="GO:0005774">
    <property type="term" value="C:vacuolar membrane"/>
    <property type="evidence" value="ECO:0007669"/>
    <property type="project" value="UniProtKB-SubCell"/>
</dbReference>
<keyword evidence="3" id="KW-0677">Repeat</keyword>
<evidence type="ECO:0000256" key="4">
    <source>
        <dbReference type="ARBA" id="ARBA00025740"/>
    </source>
</evidence>
<keyword evidence="2" id="KW-0853">WD repeat</keyword>
<gene>
    <name evidence="5" type="ORF">K490DRAFT_48126</name>
</gene>
<name>A0A9P4LWA9_9PEZI</name>
<organism evidence="5 6">
    <name type="scientific">Saccharata proteae CBS 121410</name>
    <dbReference type="NCBI Taxonomy" id="1314787"/>
    <lineage>
        <taxon>Eukaryota</taxon>
        <taxon>Fungi</taxon>
        <taxon>Dikarya</taxon>
        <taxon>Ascomycota</taxon>
        <taxon>Pezizomycotina</taxon>
        <taxon>Dothideomycetes</taxon>
        <taxon>Dothideomycetes incertae sedis</taxon>
        <taxon>Botryosphaeriales</taxon>
        <taxon>Saccharataceae</taxon>
        <taxon>Saccharata</taxon>
    </lineage>
</organism>
<evidence type="ECO:0000256" key="1">
    <source>
        <dbReference type="ARBA" id="ARBA00004148"/>
    </source>
</evidence>
<evidence type="ECO:0000256" key="2">
    <source>
        <dbReference type="ARBA" id="ARBA00022574"/>
    </source>
</evidence>
<dbReference type="Proteomes" id="UP000799776">
    <property type="component" value="Unassembled WGS sequence"/>
</dbReference>
<comment type="caution">
    <text evidence="5">The sequence shown here is derived from an EMBL/GenBank/DDBJ whole genome shotgun (WGS) entry which is preliminary data.</text>
</comment>
<comment type="similarity">
    <text evidence="4">Belongs to the WD repeat PROPPIN family.</text>
</comment>
<dbReference type="OrthoDB" id="1667587at2759"/>
<accession>A0A9P4LWA9</accession>
<dbReference type="InterPro" id="IPR015943">
    <property type="entry name" value="WD40/YVTN_repeat-like_dom_sf"/>
</dbReference>
<proteinExistence type="inferred from homology"/>
<dbReference type="SMART" id="SM00320">
    <property type="entry name" value="WD40"/>
    <property type="match status" value="3"/>
</dbReference>
<dbReference type="InterPro" id="IPR001680">
    <property type="entry name" value="WD40_rpt"/>
</dbReference>
<evidence type="ECO:0000313" key="5">
    <source>
        <dbReference type="EMBL" id="KAF2084901.1"/>
    </source>
</evidence>